<keyword evidence="2" id="KW-1185">Reference proteome</keyword>
<evidence type="ECO:0000313" key="1">
    <source>
        <dbReference type="EMBL" id="KAH7376820.1"/>
    </source>
</evidence>
<accession>A0A8K0XAM9</accession>
<proteinExistence type="predicted"/>
<evidence type="ECO:0000313" key="2">
    <source>
        <dbReference type="Proteomes" id="UP000813385"/>
    </source>
</evidence>
<dbReference type="AlphaFoldDB" id="A0A8K0XAM9"/>
<name>A0A8K0XAM9_9PEZI</name>
<dbReference type="Proteomes" id="UP000813385">
    <property type="component" value="Unassembled WGS sequence"/>
</dbReference>
<evidence type="ECO:0008006" key="3">
    <source>
        <dbReference type="Google" id="ProtNLM"/>
    </source>
</evidence>
<sequence length="374" mass="42434">MTKELVANSVYDPRIIDASKIEWLDEVQAVGYHYSYVIPSGADDDDADNDDDEEDIEVPEVEVFVLDEAQPIRLDDDGGFPAILPGPNDAGLDEEEVIPCYNPIFTENEAELHDPGPCIPYHSSCHGLLQRFLRKEHNINRIEPSLLYMAIREQIEDGNTSMADFAYIGGGYNHTNWMWHCRPGFEYLVLDPTGNTDAIKQAIQARAPRRLSPISVPAGVTHDVFHKLPAELKQEVMRYLRPEEAQALITASWTMYLGTANHGFWQLYALRELPWLFELAALAGEGARPDYKDICFWMDEASTLDDPGRADMFLSLVNRRRLWEDWEGLGRAYERVEEYASSFQAVYGAAGVGPLEWMRESLDKGEKLLGEEEE</sequence>
<comment type="caution">
    <text evidence="1">The sequence shown here is derived from an EMBL/GenBank/DDBJ whole genome shotgun (WGS) entry which is preliminary data.</text>
</comment>
<gene>
    <name evidence="1" type="ORF">B0T11DRAFT_335913</name>
</gene>
<reference evidence="1" key="1">
    <citation type="journal article" date="2021" name="Nat. Commun.">
        <title>Genetic determinants of endophytism in the Arabidopsis root mycobiome.</title>
        <authorList>
            <person name="Mesny F."/>
            <person name="Miyauchi S."/>
            <person name="Thiergart T."/>
            <person name="Pickel B."/>
            <person name="Atanasova L."/>
            <person name="Karlsson M."/>
            <person name="Huettel B."/>
            <person name="Barry K.W."/>
            <person name="Haridas S."/>
            <person name="Chen C."/>
            <person name="Bauer D."/>
            <person name="Andreopoulos W."/>
            <person name="Pangilinan J."/>
            <person name="LaButti K."/>
            <person name="Riley R."/>
            <person name="Lipzen A."/>
            <person name="Clum A."/>
            <person name="Drula E."/>
            <person name="Henrissat B."/>
            <person name="Kohler A."/>
            <person name="Grigoriev I.V."/>
            <person name="Martin F.M."/>
            <person name="Hacquard S."/>
        </authorList>
    </citation>
    <scope>NUCLEOTIDE SEQUENCE</scope>
    <source>
        <strain evidence="1">MPI-CAGE-AT-0016</strain>
    </source>
</reference>
<protein>
    <recommendedName>
        <fullName evidence="3">F-box domain-containing protein</fullName>
    </recommendedName>
</protein>
<dbReference type="OrthoDB" id="2571985at2759"/>
<organism evidence="1 2">
    <name type="scientific">Plectosphaerella cucumerina</name>
    <dbReference type="NCBI Taxonomy" id="40658"/>
    <lineage>
        <taxon>Eukaryota</taxon>
        <taxon>Fungi</taxon>
        <taxon>Dikarya</taxon>
        <taxon>Ascomycota</taxon>
        <taxon>Pezizomycotina</taxon>
        <taxon>Sordariomycetes</taxon>
        <taxon>Hypocreomycetidae</taxon>
        <taxon>Glomerellales</taxon>
        <taxon>Plectosphaerellaceae</taxon>
        <taxon>Plectosphaerella</taxon>
    </lineage>
</organism>
<dbReference type="EMBL" id="JAGPXD010000001">
    <property type="protein sequence ID" value="KAH7376820.1"/>
    <property type="molecule type" value="Genomic_DNA"/>
</dbReference>